<organism evidence="2 3">
    <name type="scientific">Malaciobacter marinus</name>
    <dbReference type="NCBI Taxonomy" id="505249"/>
    <lineage>
        <taxon>Bacteria</taxon>
        <taxon>Pseudomonadati</taxon>
        <taxon>Campylobacterota</taxon>
        <taxon>Epsilonproteobacteria</taxon>
        <taxon>Campylobacterales</taxon>
        <taxon>Arcobacteraceae</taxon>
        <taxon>Malaciobacter</taxon>
    </lineage>
</organism>
<protein>
    <recommendedName>
        <fullName evidence="4">Methyl-accepting chemotaxis protein</fullName>
    </recommendedName>
</protein>
<feature type="non-terminal residue" evidence="2">
    <location>
        <position position="1"/>
    </location>
</feature>
<proteinExistence type="predicted"/>
<evidence type="ECO:0008006" key="4">
    <source>
        <dbReference type="Google" id="ProtNLM"/>
    </source>
</evidence>
<name>A0AB36ZUJ6_9BACT</name>
<dbReference type="Proteomes" id="UP000239861">
    <property type="component" value="Unassembled WGS sequence"/>
</dbReference>
<accession>A0AB36ZUJ6</accession>
<evidence type="ECO:0000313" key="2">
    <source>
        <dbReference type="EMBL" id="PPK57556.1"/>
    </source>
</evidence>
<feature type="compositionally biased region" description="Basic and acidic residues" evidence="1">
    <location>
        <begin position="51"/>
        <end position="80"/>
    </location>
</feature>
<dbReference type="EMBL" id="PTIW01000047">
    <property type="protein sequence ID" value="PPK57556.1"/>
    <property type="molecule type" value="Genomic_DNA"/>
</dbReference>
<reference evidence="2 3" key="1">
    <citation type="submission" date="2018-02" db="EMBL/GenBank/DDBJ databases">
        <title>Subsurface microbial communities from deep shales in Ohio and West Virginia, USA.</title>
        <authorList>
            <person name="Wrighton K."/>
        </authorList>
    </citation>
    <scope>NUCLEOTIDE SEQUENCE [LARGE SCALE GENOMIC DNA]</scope>
    <source>
        <strain evidence="2 3">MARC-MIP3H16</strain>
    </source>
</reference>
<dbReference type="AlphaFoldDB" id="A0AB36ZUJ6"/>
<evidence type="ECO:0000313" key="3">
    <source>
        <dbReference type="Proteomes" id="UP000239861"/>
    </source>
</evidence>
<comment type="caution">
    <text evidence="2">The sequence shown here is derived from an EMBL/GenBank/DDBJ whole genome shotgun (WGS) entry which is preliminary data.</text>
</comment>
<evidence type="ECO:0000256" key="1">
    <source>
        <dbReference type="SAM" id="MobiDB-lite"/>
    </source>
</evidence>
<gene>
    <name evidence="2" type="ORF">B0F89_1471</name>
</gene>
<sequence>QINDAVTQLDQQTQKNASIATQTHDIAIQTDTIAKEIVSDANSKEFLGKEQAKVKKIDVPHEEEPKAKYDKKEEYEDKAKNNNKSYSYEKKPKQAQTFTSNSSDKDDEWESF</sequence>
<feature type="region of interest" description="Disordered" evidence="1">
    <location>
        <begin position="51"/>
        <end position="112"/>
    </location>
</feature>